<proteinExistence type="predicted"/>
<dbReference type="WBParaSite" id="L893_g4901.t1">
    <property type="protein sequence ID" value="L893_g4901.t1"/>
    <property type="gene ID" value="L893_g4901"/>
</dbReference>
<keyword evidence="1" id="KW-1185">Reference proteome</keyword>
<name>A0A1I8ADT7_9BILA</name>
<evidence type="ECO:0000313" key="1">
    <source>
        <dbReference type="Proteomes" id="UP000095287"/>
    </source>
</evidence>
<protein>
    <submittedName>
        <fullName evidence="2">Disintegrin domain-containing protein</fullName>
    </submittedName>
</protein>
<reference evidence="2" key="1">
    <citation type="submission" date="2016-11" db="UniProtKB">
        <authorList>
            <consortium name="WormBaseParasite"/>
        </authorList>
    </citation>
    <scope>IDENTIFICATION</scope>
</reference>
<dbReference type="Proteomes" id="UP000095287">
    <property type="component" value="Unplaced"/>
</dbReference>
<evidence type="ECO:0000313" key="2">
    <source>
        <dbReference type="WBParaSite" id="L893_g4901.t1"/>
    </source>
</evidence>
<dbReference type="AlphaFoldDB" id="A0A1I8ADT7"/>
<sequence length="84" mass="9202">MCCARECGGLEDSCSEEGTCRNLNKEYKRNNQTTYKTTSAAKSPMDGMVTQPQLFPGSPRCTLCFTLGHQSHSPSVATCKSFSR</sequence>
<accession>A0A1I8ADT7</accession>
<organism evidence="1 2">
    <name type="scientific">Steinernema glaseri</name>
    <dbReference type="NCBI Taxonomy" id="37863"/>
    <lineage>
        <taxon>Eukaryota</taxon>
        <taxon>Metazoa</taxon>
        <taxon>Ecdysozoa</taxon>
        <taxon>Nematoda</taxon>
        <taxon>Chromadorea</taxon>
        <taxon>Rhabditida</taxon>
        <taxon>Tylenchina</taxon>
        <taxon>Panagrolaimomorpha</taxon>
        <taxon>Strongyloidoidea</taxon>
        <taxon>Steinernematidae</taxon>
        <taxon>Steinernema</taxon>
    </lineage>
</organism>